<evidence type="ECO:0000313" key="1">
    <source>
        <dbReference type="EMBL" id="NYH13881.1"/>
    </source>
</evidence>
<name>A0A7Z0AXT6_9BURK</name>
<dbReference type="Proteomes" id="UP000572540">
    <property type="component" value="Unassembled WGS sequence"/>
</dbReference>
<sequence>MEALDAVMASGDEAQRKKPIDAVKPSFAAQTHVNFAIWRFWLGDMLGKSSL</sequence>
<protein>
    <submittedName>
        <fullName evidence="1">Uncharacterized protein</fullName>
    </submittedName>
</protein>
<dbReference type="EMBL" id="JACCAU010000001">
    <property type="protein sequence ID" value="NYH13881.1"/>
    <property type="molecule type" value="Genomic_DNA"/>
</dbReference>
<dbReference type="Proteomes" id="UP000540929">
    <property type="component" value="Unassembled WGS sequence"/>
</dbReference>
<comment type="caution">
    <text evidence="1">The sequence shown here is derived from an EMBL/GenBank/DDBJ whole genome shotgun (WGS) entry which is preliminary data.</text>
</comment>
<dbReference type="RefSeq" id="WP_176058818.1">
    <property type="nucleotide sequence ID" value="NZ_JACCAS010000001.1"/>
</dbReference>
<evidence type="ECO:0000313" key="4">
    <source>
        <dbReference type="Proteomes" id="UP000572540"/>
    </source>
</evidence>
<dbReference type="EMBL" id="JACCAS010000001">
    <property type="protein sequence ID" value="NYH23639.1"/>
    <property type="molecule type" value="Genomic_DNA"/>
</dbReference>
<dbReference type="AlphaFoldDB" id="A0A7Z0AXT6"/>
<reference evidence="3 4" key="1">
    <citation type="submission" date="2020-07" db="EMBL/GenBank/DDBJ databases">
        <title>Exploring microbial biodiversity for novel pathways involved in the catabolism of aromatic compounds derived from lignin.</title>
        <authorList>
            <person name="Elkins J."/>
        </authorList>
    </citation>
    <scope>NUCLEOTIDE SEQUENCE [LARGE SCALE GENOMIC DNA]</scope>
    <source>
        <strain evidence="1 4">H2C3B</strain>
        <strain evidence="2 3">H2C3C</strain>
    </source>
</reference>
<accession>A0A7Z0AXT6</accession>
<evidence type="ECO:0000313" key="2">
    <source>
        <dbReference type="EMBL" id="NYH23639.1"/>
    </source>
</evidence>
<proteinExistence type="predicted"/>
<gene>
    <name evidence="2" type="ORF">GGD40_003118</name>
    <name evidence="1" type="ORF">GGD41_001109</name>
</gene>
<organism evidence="1 4">
    <name type="scientific">Paraburkholderia bryophila</name>
    <dbReference type="NCBI Taxonomy" id="420952"/>
    <lineage>
        <taxon>Bacteria</taxon>
        <taxon>Pseudomonadati</taxon>
        <taxon>Pseudomonadota</taxon>
        <taxon>Betaproteobacteria</taxon>
        <taxon>Burkholderiales</taxon>
        <taxon>Burkholderiaceae</taxon>
        <taxon>Paraburkholderia</taxon>
    </lineage>
</organism>
<evidence type="ECO:0000313" key="3">
    <source>
        <dbReference type="Proteomes" id="UP000540929"/>
    </source>
</evidence>
<keyword evidence="3" id="KW-1185">Reference proteome</keyword>